<feature type="compositionally biased region" description="Basic and acidic residues" evidence="1">
    <location>
        <begin position="101"/>
        <end position="111"/>
    </location>
</feature>
<keyword evidence="2" id="KW-1133">Transmembrane helix</keyword>
<dbReference type="EMBL" id="KL142369">
    <property type="protein sequence ID" value="KDR83029.1"/>
    <property type="molecule type" value="Genomic_DNA"/>
</dbReference>
<dbReference type="HOGENOM" id="CLU_1372298_0_0_1"/>
<keyword evidence="4" id="KW-1185">Reference proteome</keyword>
<gene>
    <name evidence="3" type="ORF">GALMADRAFT_221009</name>
</gene>
<protein>
    <submittedName>
        <fullName evidence="3">Uncharacterized protein</fullName>
    </submittedName>
</protein>
<proteinExistence type="predicted"/>
<evidence type="ECO:0000256" key="2">
    <source>
        <dbReference type="SAM" id="Phobius"/>
    </source>
</evidence>
<evidence type="ECO:0000313" key="4">
    <source>
        <dbReference type="Proteomes" id="UP000027222"/>
    </source>
</evidence>
<keyword evidence="2" id="KW-0472">Membrane</keyword>
<feature type="region of interest" description="Disordered" evidence="1">
    <location>
        <begin position="92"/>
        <end position="111"/>
    </location>
</feature>
<evidence type="ECO:0000313" key="3">
    <source>
        <dbReference type="EMBL" id="KDR83029.1"/>
    </source>
</evidence>
<feature type="transmembrane region" description="Helical" evidence="2">
    <location>
        <begin position="41"/>
        <end position="59"/>
    </location>
</feature>
<keyword evidence="2" id="KW-0812">Transmembrane</keyword>
<dbReference type="Proteomes" id="UP000027222">
    <property type="component" value="Unassembled WGS sequence"/>
</dbReference>
<organism evidence="3 4">
    <name type="scientific">Galerina marginata (strain CBS 339.88)</name>
    <dbReference type="NCBI Taxonomy" id="685588"/>
    <lineage>
        <taxon>Eukaryota</taxon>
        <taxon>Fungi</taxon>
        <taxon>Dikarya</taxon>
        <taxon>Basidiomycota</taxon>
        <taxon>Agaricomycotina</taxon>
        <taxon>Agaricomycetes</taxon>
        <taxon>Agaricomycetidae</taxon>
        <taxon>Agaricales</taxon>
        <taxon>Agaricineae</taxon>
        <taxon>Strophariaceae</taxon>
        <taxon>Galerina</taxon>
    </lineage>
</organism>
<evidence type="ECO:0000256" key="1">
    <source>
        <dbReference type="SAM" id="MobiDB-lite"/>
    </source>
</evidence>
<accession>A0A067TT07</accession>
<name>A0A067TT07_GALM3</name>
<reference evidence="4" key="1">
    <citation type="journal article" date="2014" name="Proc. Natl. Acad. Sci. U.S.A.">
        <title>Extensive sampling of basidiomycete genomes demonstrates inadequacy of the white-rot/brown-rot paradigm for wood decay fungi.</title>
        <authorList>
            <person name="Riley R."/>
            <person name="Salamov A.A."/>
            <person name="Brown D.W."/>
            <person name="Nagy L.G."/>
            <person name="Floudas D."/>
            <person name="Held B.W."/>
            <person name="Levasseur A."/>
            <person name="Lombard V."/>
            <person name="Morin E."/>
            <person name="Otillar R."/>
            <person name="Lindquist E.A."/>
            <person name="Sun H."/>
            <person name="LaButti K.M."/>
            <person name="Schmutz J."/>
            <person name="Jabbour D."/>
            <person name="Luo H."/>
            <person name="Baker S.E."/>
            <person name="Pisabarro A.G."/>
            <person name="Walton J.D."/>
            <person name="Blanchette R.A."/>
            <person name="Henrissat B."/>
            <person name="Martin F."/>
            <person name="Cullen D."/>
            <person name="Hibbett D.S."/>
            <person name="Grigoriev I.V."/>
        </authorList>
    </citation>
    <scope>NUCLEOTIDE SEQUENCE [LARGE SCALE GENOMIC DNA]</scope>
    <source>
        <strain evidence="4">CBS 339.88</strain>
    </source>
</reference>
<feature type="region of interest" description="Disordered" evidence="1">
    <location>
        <begin position="163"/>
        <end position="199"/>
    </location>
</feature>
<dbReference type="AlphaFoldDB" id="A0A067TT07"/>
<sequence length="199" mass="21933">MYIPNLVARDSEDPSASSPRIFGGGCKPGVVPWVKWCTLDIIVWVIVLVLVCFVCWRVYSANRITSAPTTVHSTRSNKKRYYRLSLPYPSTSPDLSVSPNDRYEHDTKAGDTSDSTLIDPYHVVHSLDRSLITKDASFEGATVPRPAFEQKRTGKIDGVGLGINMQGDSPVPTSQADEGEKITTPPPVPAHLHNARWDT</sequence>
<dbReference type="OrthoDB" id="2858950at2759"/>